<evidence type="ECO:0000313" key="2">
    <source>
        <dbReference type="EMBL" id="KAJ8405019.1"/>
    </source>
</evidence>
<accession>A0AAD7SLX8</accession>
<gene>
    <name evidence="2" type="ORF">AAFF_G00329400</name>
</gene>
<protein>
    <submittedName>
        <fullName evidence="2">Uncharacterized protein</fullName>
    </submittedName>
</protein>
<comment type="caution">
    <text evidence="2">The sequence shown here is derived from an EMBL/GenBank/DDBJ whole genome shotgun (WGS) entry which is preliminary data.</text>
</comment>
<name>A0AAD7SLX8_9TELE</name>
<dbReference type="EMBL" id="JAINUG010000050">
    <property type="protein sequence ID" value="KAJ8405019.1"/>
    <property type="molecule type" value="Genomic_DNA"/>
</dbReference>
<feature type="region of interest" description="Disordered" evidence="1">
    <location>
        <begin position="50"/>
        <end position="71"/>
    </location>
</feature>
<proteinExistence type="predicted"/>
<reference evidence="2" key="1">
    <citation type="journal article" date="2023" name="Science">
        <title>Genome structures resolve the early diversification of teleost fishes.</title>
        <authorList>
            <person name="Parey E."/>
            <person name="Louis A."/>
            <person name="Montfort J."/>
            <person name="Bouchez O."/>
            <person name="Roques C."/>
            <person name="Iampietro C."/>
            <person name="Lluch J."/>
            <person name="Castinel A."/>
            <person name="Donnadieu C."/>
            <person name="Desvignes T."/>
            <person name="Floi Bucao C."/>
            <person name="Jouanno E."/>
            <person name="Wen M."/>
            <person name="Mejri S."/>
            <person name="Dirks R."/>
            <person name="Jansen H."/>
            <person name="Henkel C."/>
            <person name="Chen W.J."/>
            <person name="Zahm M."/>
            <person name="Cabau C."/>
            <person name="Klopp C."/>
            <person name="Thompson A.W."/>
            <person name="Robinson-Rechavi M."/>
            <person name="Braasch I."/>
            <person name="Lecointre G."/>
            <person name="Bobe J."/>
            <person name="Postlethwait J.H."/>
            <person name="Berthelot C."/>
            <person name="Roest Crollius H."/>
            <person name="Guiguen Y."/>
        </authorList>
    </citation>
    <scope>NUCLEOTIDE SEQUENCE</scope>
    <source>
        <strain evidence="2">NC1722</strain>
    </source>
</reference>
<organism evidence="2 3">
    <name type="scientific">Aldrovandia affinis</name>
    <dbReference type="NCBI Taxonomy" id="143900"/>
    <lineage>
        <taxon>Eukaryota</taxon>
        <taxon>Metazoa</taxon>
        <taxon>Chordata</taxon>
        <taxon>Craniata</taxon>
        <taxon>Vertebrata</taxon>
        <taxon>Euteleostomi</taxon>
        <taxon>Actinopterygii</taxon>
        <taxon>Neopterygii</taxon>
        <taxon>Teleostei</taxon>
        <taxon>Notacanthiformes</taxon>
        <taxon>Halosauridae</taxon>
        <taxon>Aldrovandia</taxon>
    </lineage>
</organism>
<dbReference type="Proteomes" id="UP001221898">
    <property type="component" value="Unassembled WGS sequence"/>
</dbReference>
<keyword evidence="3" id="KW-1185">Reference proteome</keyword>
<sequence length="95" mass="10265">MSGLTLSCPASLPKYRPVSPGLSQSHAFWPSPIWPSLPMSGTVSARYTARKPSKKNIPDPWGGGAEPAQSWAERNKESGHDRLASLTMCTVPFDP</sequence>
<evidence type="ECO:0000256" key="1">
    <source>
        <dbReference type="SAM" id="MobiDB-lite"/>
    </source>
</evidence>
<dbReference type="AlphaFoldDB" id="A0AAD7SLX8"/>
<evidence type="ECO:0000313" key="3">
    <source>
        <dbReference type="Proteomes" id="UP001221898"/>
    </source>
</evidence>